<dbReference type="PRINTS" id="PR00111">
    <property type="entry name" value="ABHYDROLASE"/>
</dbReference>
<dbReference type="HOGENOM" id="CLU_020336_13_2_0"/>
<dbReference type="EMBL" id="CP002049">
    <property type="protein sequence ID" value="ADI14602.1"/>
    <property type="molecule type" value="Genomic_DNA"/>
</dbReference>
<dbReference type="InterPro" id="IPR029058">
    <property type="entry name" value="AB_hydrolase_fold"/>
</dbReference>
<name>D7CXK0_TRURR</name>
<evidence type="ECO:0000313" key="2">
    <source>
        <dbReference type="EMBL" id="ADI14602.1"/>
    </source>
</evidence>
<reference evidence="2 3" key="2">
    <citation type="journal article" date="2011" name="Stand. Genomic Sci.">
        <title>Complete genome sequence of Truepera radiovictrix type strain (RQ-24).</title>
        <authorList>
            <person name="Ivanova N."/>
            <person name="Rohde C."/>
            <person name="Munk C."/>
            <person name="Nolan M."/>
            <person name="Lucas S."/>
            <person name="Del Rio T.G."/>
            <person name="Tice H."/>
            <person name="Deshpande S."/>
            <person name="Cheng J.F."/>
            <person name="Tapia R."/>
            <person name="Han C."/>
            <person name="Goodwin L."/>
            <person name="Pitluck S."/>
            <person name="Liolios K."/>
            <person name="Mavromatis K."/>
            <person name="Mikhailova N."/>
            <person name="Pati A."/>
            <person name="Chen A."/>
            <person name="Palaniappan K."/>
            <person name="Land M."/>
            <person name="Hauser L."/>
            <person name="Chang Y.J."/>
            <person name="Jeffries C.D."/>
            <person name="Brambilla E."/>
            <person name="Rohde M."/>
            <person name="Goker M."/>
            <person name="Tindall B.J."/>
            <person name="Woyke T."/>
            <person name="Bristow J."/>
            <person name="Eisen J.A."/>
            <person name="Markowitz V."/>
            <person name="Hugenholtz P."/>
            <person name="Kyrpides N.C."/>
            <person name="Klenk H.P."/>
            <person name="Lapidus A."/>
        </authorList>
    </citation>
    <scope>NUCLEOTIDE SEQUENCE [LARGE SCALE GENOMIC DNA]</scope>
    <source>
        <strain evidence="3">DSM 17093 / CIP 108686 / LMG 22925 / RQ-24</strain>
    </source>
</reference>
<dbReference type="InterPro" id="IPR000073">
    <property type="entry name" value="AB_hydrolase_1"/>
</dbReference>
<reference evidence="3" key="1">
    <citation type="submission" date="2010-05" db="EMBL/GenBank/DDBJ databases">
        <title>The complete genome of Truepera radiovictris DSM 17093.</title>
        <authorList>
            <consortium name="US DOE Joint Genome Institute (JGI-PGF)"/>
            <person name="Lucas S."/>
            <person name="Copeland A."/>
            <person name="Lapidus A."/>
            <person name="Glavina del Rio T."/>
            <person name="Dalin E."/>
            <person name="Tice H."/>
            <person name="Bruce D."/>
            <person name="Goodwin L."/>
            <person name="Pitluck S."/>
            <person name="Kyrpides N."/>
            <person name="Mavromatis K."/>
            <person name="Ovchinnikova G."/>
            <person name="Munk A.C."/>
            <person name="Detter J.C."/>
            <person name="Han C."/>
            <person name="Tapia R."/>
            <person name="Land M."/>
            <person name="Hauser L."/>
            <person name="Markowitz V."/>
            <person name="Cheng J.-F."/>
            <person name="Hugenholtz P."/>
            <person name="Woyke T."/>
            <person name="Wu D."/>
            <person name="Tindall B."/>
            <person name="Pomrenke H.G."/>
            <person name="Brambilla E."/>
            <person name="Klenk H.-P."/>
            <person name="Eisen J.A."/>
        </authorList>
    </citation>
    <scope>NUCLEOTIDE SEQUENCE [LARGE SCALE GENOMIC DNA]</scope>
    <source>
        <strain evidence="3">DSM 17093 / CIP 108686 / LMG 22925 / RQ-24</strain>
    </source>
</reference>
<sequence length="290" mass="31811">MPARFADVLGHRTRYLALGEGSPVLLLHGLSRSLEDWSATLAPLGAHHRVYALDLAQFNAASRDAYAALGDFAHFAKAFLDAVGEHRPLAVIGNSLGGAVALRFAADYPERVAKLVLAGSAGFGRGLLWLLRLLALPGVGELCLALDRLAAEIALRCIFYDPRFATRARVRETLELVRRPGAKRALLRALRAFGSPLGVRAAWRRELAQRLAAHPVPMLVVWGERDRILPVRHLQRVRRLYPHARTHLFRNTGHAPQLERAAAFNRLVLEFLAEAALPDAPKARGRAAGV</sequence>
<dbReference type="Proteomes" id="UP000000379">
    <property type="component" value="Chromosome"/>
</dbReference>
<keyword evidence="2" id="KW-0378">Hydrolase</keyword>
<dbReference type="KEGG" id="tra:Trad_1481"/>
<dbReference type="Pfam" id="PF00561">
    <property type="entry name" value="Abhydrolase_1"/>
    <property type="match status" value="1"/>
</dbReference>
<keyword evidence="3" id="KW-1185">Reference proteome</keyword>
<dbReference type="eggNOG" id="COG2267">
    <property type="taxonomic scope" value="Bacteria"/>
</dbReference>
<organism evidence="2 3">
    <name type="scientific">Truepera radiovictrix (strain DSM 17093 / CIP 108686 / LMG 22925 / RQ-24)</name>
    <dbReference type="NCBI Taxonomy" id="649638"/>
    <lineage>
        <taxon>Bacteria</taxon>
        <taxon>Thermotogati</taxon>
        <taxon>Deinococcota</taxon>
        <taxon>Deinococci</taxon>
        <taxon>Trueperales</taxon>
        <taxon>Trueperaceae</taxon>
        <taxon>Truepera</taxon>
    </lineage>
</organism>
<protein>
    <submittedName>
        <fullName evidence="2">Alpha/beta hydrolase fold protein</fullName>
    </submittedName>
</protein>
<accession>D7CXK0</accession>
<dbReference type="Gene3D" id="3.40.50.1820">
    <property type="entry name" value="alpha/beta hydrolase"/>
    <property type="match status" value="1"/>
</dbReference>
<dbReference type="GO" id="GO:0016787">
    <property type="term" value="F:hydrolase activity"/>
    <property type="evidence" value="ECO:0007669"/>
    <property type="project" value="UniProtKB-KW"/>
</dbReference>
<dbReference type="STRING" id="649638.Trad_1481"/>
<dbReference type="PANTHER" id="PTHR46438">
    <property type="entry name" value="ALPHA/BETA-HYDROLASES SUPERFAMILY PROTEIN"/>
    <property type="match status" value="1"/>
</dbReference>
<proteinExistence type="predicted"/>
<evidence type="ECO:0000259" key="1">
    <source>
        <dbReference type="Pfam" id="PF00561"/>
    </source>
</evidence>
<dbReference type="SUPFAM" id="SSF53474">
    <property type="entry name" value="alpha/beta-Hydrolases"/>
    <property type="match status" value="1"/>
</dbReference>
<feature type="domain" description="AB hydrolase-1" evidence="1">
    <location>
        <begin position="23"/>
        <end position="260"/>
    </location>
</feature>
<dbReference type="PANTHER" id="PTHR46438:SF11">
    <property type="entry name" value="LIPASE-RELATED"/>
    <property type="match status" value="1"/>
</dbReference>
<dbReference type="AlphaFoldDB" id="D7CXK0"/>
<evidence type="ECO:0000313" key="3">
    <source>
        <dbReference type="Proteomes" id="UP000000379"/>
    </source>
</evidence>
<gene>
    <name evidence="2" type="ordered locus">Trad_1481</name>
</gene>